<dbReference type="InterPro" id="IPR052345">
    <property type="entry name" value="Rad_response_metalloprotease"/>
</dbReference>
<dbReference type="SUPFAM" id="SSF47413">
    <property type="entry name" value="lambda repressor-like DNA-binding domains"/>
    <property type="match status" value="2"/>
</dbReference>
<feature type="domain" description="HTH cro/C1-type" evidence="1">
    <location>
        <begin position="20"/>
        <end position="76"/>
    </location>
</feature>
<dbReference type="PANTHER" id="PTHR43236:SF2">
    <property type="entry name" value="BLL0069 PROTEIN"/>
    <property type="match status" value="1"/>
</dbReference>
<accession>A0A564HWH7</accession>
<proteinExistence type="predicted"/>
<dbReference type="SMART" id="SM00530">
    <property type="entry name" value="HTH_XRE"/>
    <property type="match status" value="2"/>
</dbReference>
<evidence type="ECO:0000313" key="2">
    <source>
        <dbReference type="EMBL" id="VUS37662.1"/>
    </source>
</evidence>
<gene>
    <name evidence="2" type="ORF">SB6408_03229</name>
</gene>
<dbReference type="CDD" id="cd00093">
    <property type="entry name" value="HTH_XRE"/>
    <property type="match status" value="1"/>
</dbReference>
<reference evidence="2 3" key="1">
    <citation type="submission" date="2019-07" db="EMBL/GenBank/DDBJ databases">
        <authorList>
            <person name="Brisse S."/>
            <person name="Rodrigues C."/>
            <person name="Thorpe H."/>
        </authorList>
    </citation>
    <scope>NUCLEOTIDE SEQUENCE [LARGE SCALE GENOMIC DNA]</scope>
    <source>
        <strain evidence="2">SB6408</strain>
    </source>
</reference>
<evidence type="ECO:0000259" key="1">
    <source>
        <dbReference type="PROSITE" id="PS50943"/>
    </source>
</evidence>
<dbReference type="PANTHER" id="PTHR43236">
    <property type="entry name" value="ANTITOXIN HIGA1"/>
    <property type="match status" value="1"/>
</dbReference>
<dbReference type="InterPro" id="IPR001387">
    <property type="entry name" value="Cro/C1-type_HTH"/>
</dbReference>
<dbReference type="Gene3D" id="1.10.260.40">
    <property type="entry name" value="lambda repressor-like DNA-binding domains"/>
    <property type="match status" value="2"/>
</dbReference>
<evidence type="ECO:0000313" key="3">
    <source>
        <dbReference type="Proteomes" id="UP000318370"/>
    </source>
</evidence>
<dbReference type="GO" id="GO:0003677">
    <property type="term" value="F:DNA binding"/>
    <property type="evidence" value="ECO:0007669"/>
    <property type="project" value="InterPro"/>
</dbReference>
<name>A0A564HWH7_9ENTR</name>
<dbReference type="Pfam" id="PF01381">
    <property type="entry name" value="HTH_3"/>
    <property type="match status" value="2"/>
</dbReference>
<dbReference type="InterPro" id="IPR010982">
    <property type="entry name" value="Lambda_DNA-bd_dom_sf"/>
</dbReference>
<organism evidence="2 3">
    <name type="scientific">Klebsiella spallanzanii</name>
    <dbReference type="NCBI Taxonomy" id="2587528"/>
    <lineage>
        <taxon>Bacteria</taxon>
        <taxon>Pseudomonadati</taxon>
        <taxon>Pseudomonadota</taxon>
        <taxon>Gammaproteobacteria</taxon>
        <taxon>Enterobacterales</taxon>
        <taxon>Enterobacteriaceae</taxon>
        <taxon>Klebsiella/Raoultella group</taxon>
        <taxon>Klebsiella</taxon>
    </lineage>
</organism>
<dbReference type="PROSITE" id="PS50943">
    <property type="entry name" value="HTH_CROC1"/>
    <property type="match status" value="2"/>
</dbReference>
<protein>
    <recommendedName>
        <fullName evidence="1">HTH cro/C1-type domain-containing protein</fullName>
    </recommendedName>
</protein>
<sequence>MKRKSLSEEDLKAASRLKEIWNSRKSELGLTQDRAAEILGFSTQGAVSHYLNAQTPLNLEAVLKFAGLLKVPPERIRPELADMFKLVRDLTPEKNDVINQLSKNDDEQQDATSLTLSASTYRIKRLLSENGWSQAELAKRLGIAQQSVQKWVHGISSPSNTNLDKLSEVTGYPPYWFMLPPDEGDQVVTPDAMKLGPMQLDLLKTFNAFPEEDQQQMLSEMKDRKETMDKTVARWLAAQKGNKA</sequence>
<dbReference type="EMBL" id="CABGHF010000002">
    <property type="protein sequence ID" value="VUS37662.1"/>
    <property type="molecule type" value="Genomic_DNA"/>
</dbReference>
<feature type="domain" description="HTH cro/C1-type" evidence="1">
    <location>
        <begin position="123"/>
        <end position="177"/>
    </location>
</feature>
<dbReference type="AlphaFoldDB" id="A0A564HWH7"/>
<dbReference type="Proteomes" id="UP000318370">
    <property type="component" value="Unassembled WGS sequence"/>
</dbReference>